<organism evidence="4 5">
    <name type="scientific">Clostridium tagluense</name>
    <dbReference type="NCBI Taxonomy" id="360422"/>
    <lineage>
        <taxon>Bacteria</taxon>
        <taxon>Bacillati</taxon>
        <taxon>Bacillota</taxon>
        <taxon>Clostridia</taxon>
        <taxon>Eubacteriales</taxon>
        <taxon>Clostridiaceae</taxon>
        <taxon>Clostridium</taxon>
    </lineage>
</organism>
<feature type="domain" description="Glycosyltransferase 2-like" evidence="3">
    <location>
        <begin position="5"/>
        <end position="134"/>
    </location>
</feature>
<dbReference type="CDD" id="cd00761">
    <property type="entry name" value="Glyco_tranf_GTA_type"/>
    <property type="match status" value="1"/>
</dbReference>
<dbReference type="EMBL" id="BHYK01000014">
    <property type="protein sequence ID" value="GCD10985.1"/>
    <property type="molecule type" value="Genomic_DNA"/>
</dbReference>
<dbReference type="AlphaFoldDB" id="A0A401UN79"/>
<keyword evidence="1" id="KW-0328">Glycosyltransferase</keyword>
<proteinExistence type="predicted"/>
<dbReference type="Proteomes" id="UP000287872">
    <property type="component" value="Unassembled WGS sequence"/>
</dbReference>
<protein>
    <recommendedName>
        <fullName evidence="3">Glycosyltransferase 2-like domain-containing protein</fullName>
    </recommendedName>
</protein>
<gene>
    <name evidence="4" type="ORF">Ctaglu_26080</name>
</gene>
<dbReference type="SUPFAM" id="SSF53448">
    <property type="entry name" value="Nucleotide-diphospho-sugar transferases"/>
    <property type="match status" value="1"/>
</dbReference>
<evidence type="ECO:0000259" key="3">
    <source>
        <dbReference type="Pfam" id="PF00535"/>
    </source>
</evidence>
<dbReference type="PANTHER" id="PTHR22916">
    <property type="entry name" value="GLYCOSYLTRANSFERASE"/>
    <property type="match status" value="1"/>
</dbReference>
<evidence type="ECO:0000256" key="1">
    <source>
        <dbReference type="ARBA" id="ARBA00022676"/>
    </source>
</evidence>
<dbReference type="GO" id="GO:0016757">
    <property type="term" value="F:glycosyltransferase activity"/>
    <property type="evidence" value="ECO:0007669"/>
    <property type="project" value="UniProtKB-KW"/>
</dbReference>
<evidence type="ECO:0000313" key="5">
    <source>
        <dbReference type="Proteomes" id="UP000287872"/>
    </source>
</evidence>
<dbReference type="OrthoDB" id="9807674at2"/>
<accession>A0A401UN79</accession>
<sequence length="342" mass="40306">MPQISIIVPIYNGAKYINKCIEMILNQTFKDFELIIINDGSTDNSVEMCNEYAKKDSRIRLISKENGGTWAARNIGIDVSSGKYIIFFDCDDWYENNLLQEMYKCIEEHQVDLVISGQTNVTVDASGKILRRTKVLPRKHFFETKDEILSNFILLRKEEIGDTLWNKIYKSEIIKKYDLKFENFKRGEDTVFNANYYDHIDRCIVLDDAFYDYRIEKANPVWLKYSENYLNVILEENITLINKLEQWGKYDDKAIEYQANHFIYCIIEYLYGIAYAKNHLNFKNKCEKIEALLNDEGVIEYLDNCNVIGKLSRLIVKYMKLKNVVLVLFLVKVKLIQNNIRD</sequence>
<dbReference type="Pfam" id="PF00535">
    <property type="entry name" value="Glycos_transf_2"/>
    <property type="match status" value="1"/>
</dbReference>
<dbReference type="Gene3D" id="3.90.550.10">
    <property type="entry name" value="Spore Coat Polysaccharide Biosynthesis Protein SpsA, Chain A"/>
    <property type="match status" value="1"/>
</dbReference>
<dbReference type="InterPro" id="IPR001173">
    <property type="entry name" value="Glyco_trans_2-like"/>
</dbReference>
<evidence type="ECO:0000313" key="4">
    <source>
        <dbReference type="EMBL" id="GCD10985.1"/>
    </source>
</evidence>
<reference evidence="4 5" key="1">
    <citation type="submission" date="2018-11" db="EMBL/GenBank/DDBJ databases">
        <title>Genome sequencing and assembly of Clostridium tagluense strain A121.</title>
        <authorList>
            <person name="Murakami T."/>
            <person name="Segawa T."/>
            <person name="Shcherbakova V.A."/>
            <person name="Mori H."/>
            <person name="Yoshimura Y."/>
        </authorList>
    </citation>
    <scope>NUCLEOTIDE SEQUENCE [LARGE SCALE GENOMIC DNA]</scope>
    <source>
        <strain evidence="4 5">A121</strain>
    </source>
</reference>
<keyword evidence="5" id="KW-1185">Reference proteome</keyword>
<evidence type="ECO:0000256" key="2">
    <source>
        <dbReference type="ARBA" id="ARBA00022679"/>
    </source>
</evidence>
<dbReference type="RefSeq" id="WP_125002385.1">
    <property type="nucleotide sequence ID" value="NZ_BHYK01000014.1"/>
</dbReference>
<dbReference type="InterPro" id="IPR029044">
    <property type="entry name" value="Nucleotide-diphossugar_trans"/>
</dbReference>
<dbReference type="PANTHER" id="PTHR22916:SF51">
    <property type="entry name" value="GLYCOSYLTRANSFERASE EPSH-RELATED"/>
    <property type="match status" value="1"/>
</dbReference>
<name>A0A401UN79_9CLOT</name>
<comment type="caution">
    <text evidence="4">The sequence shown here is derived from an EMBL/GenBank/DDBJ whole genome shotgun (WGS) entry which is preliminary data.</text>
</comment>
<keyword evidence="2" id="KW-0808">Transferase</keyword>